<keyword evidence="5 10" id="KW-0547">Nucleotide-binding</keyword>
<dbReference type="Pfam" id="PF05746">
    <property type="entry name" value="DALR_1"/>
    <property type="match status" value="1"/>
</dbReference>
<sequence length="695" mass="79586">MTKDALFEIGLEELPARFIDDAERQLKEQTEKWLTNLRLSYSHVESFSTPRRLAVLIKGIADSQTTIEEEAKGPALKIAQDPDGNWTKAAIGFTKGQGKTVDDIYTKEIKGITYIFVQKRIEGKFTFDLLTTFNTIIESIQFPKNMRWAKQSMRYARPIRWLVALYDDKVVPFEVAEVATGNQTYGHRFLGSPIILNKANTYQEELRKGFVITDSKEREEMIVSQIKAIENEHNFNVIVGDDLLQEVRNLVEYPTAFIGSFEKSFLQLPNEVLITSMKVHQRYFPVKSSGGELLSSFIGVRNGNKEHINKVIKGNEKVIHARLSDAEFFFDEDKKHSIDFYQEKLRRVVFQEKLGTLTDKVDRVVTISTQLANLLQTNIDTTEQSIRAAKICKFDLATNMVNEFTNLQGVIGEKYALHNNEEKDVATAIREHYLPLQSNDPLPTTVEGEIVSVADKLDTIVGCISIGLIPTGSQDPYGLRRQAVGVLRILKEKKWDIALEDLLALTREVFQKLEIEQNDEETITKDLINFFRLRANHVMKINNIEIDIIEAVIEKQVGVFHYAIDKAKLLAEKRNQDEFKLVSESLIRVLNLSKKATAIKEVTPSVFETKSEEVLFNHYREIAPKFMKANKNRDASEAINYLATFAKPIHDFFESNMVMADNEQVRTNRLAMVKKIADLINQYADLSKIEWKQQF</sequence>
<evidence type="ECO:0000259" key="11">
    <source>
        <dbReference type="Pfam" id="PF05746"/>
    </source>
</evidence>
<dbReference type="OrthoDB" id="9775440at2"/>
<organism evidence="12 13">
    <name type="scientific">Virgibacillus necropolis</name>
    <dbReference type="NCBI Taxonomy" id="163877"/>
    <lineage>
        <taxon>Bacteria</taxon>
        <taxon>Bacillati</taxon>
        <taxon>Bacillota</taxon>
        <taxon>Bacilli</taxon>
        <taxon>Bacillales</taxon>
        <taxon>Bacillaceae</taxon>
        <taxon>Virgibacillus</taxon>
    </lineage>
</organism>
<dbReference type="PROSITE" id="PS50861">
    <property type="entry name" value="AA_TRNA_LIGASE_II_GLYAB"/>
    <property type="match status" value="1"/>
</dbReference>
<evidence type="ECO:0000256" key="6">
    <source>
        <dbReference type="ARBA" id="ARBA00022840"/>
    </source>
</evidence>
<keyword evidence="7 10" id="KW-0648">Protein biosynthesis</keyword>
<dbReference type="HAMAP" id="MF_00255">
    <property type="entry name" value="Gly_tRNA_synth_beta"/>
    <property type="match status" value="1"/>
</dbReference>
<dbReference type="RefSeq" id="WP_089532052.1">
    <property type="nucleotide sequence ID" value="NZ_CP022437.1"/>
</dbReference>
<dbReference type="InterPro" id="IPR006194">
    <property type="entry name" value="Gly-tRNA-synth_heterodimer"/>
</dbReference>
<keyword evidence="3 10" id="KW-0963">Cytoplasm</keyword>
<comment type="similarity">
    <text evidence="2 10">Belongs to the class-II aminoacyl-tRNA synthetase family.</text>
</comment>
<dbReference type="InterPro" id="IPR015944">
    <property type="entry name" value="Gly-tRNA-synth_bsu"/>
</dbReference>
<comment type="catalytic activity">
    <reaction evidence="9 10">
        <text>tRNA(Gly) + glycine + ATP = glycyl-tRNA(Gly) + AMP + diphosphate</text>
        <dbReference type="Rhea" id="RHEA:16013"/>
        <dbReference type="Rhea" id="RHEA-COMP:9664"/>
        <dbReference type="Rhea" id="RHEA-COMP:9683"/>
        <dbReference type="ChEBI" id="CHEBI:30616"/>
        <dbReference type="ChEBI" id="CHEBI:33019"/>
        <dbReference type="ChEBI" id="CHEBI:57305"/>
        <dbReference type="ChEBI" id="CHEBI:78442"/>
        <dbReference type="ChEBI" id="CHEBI:78522"/>
        <dbReference type="ChEBI" id="CHEBI:456215"/>
        <dbReference type="EC" id="6.1.1.14"/>
    </reaction>
</comment>
<dbReference type="SUPFAM" id="SSF109604">
    <property type="entry name" value="HD-domain/PDEase-like"/>
    <property type="match status" value="1"/>
</dbReference>
<protein>
    <recommendedName>
        <fullName evidence="10">Glycine--tRNA ligase beta subunit</fullName>
        <ecNumber evidence="10">6.1.1.14</ecNumber>
    </recommendedName>
    <alternativeName>
        <fullName evidence="10">Glycyl-tRNA synthetase beta subunit</fullName>
        <shortName evidence="10">GlyRS</shortName>
    </alternativeName>
</protein>
<dbReference type="PANTHER" id="PTHR30075">
    <property type="entry name" value="GLYCYL-TRNA SYNTHETASE"/>
    <property type="match status" value="1"/>
</dbReference>
<keyword evidence="4 10" id="KW-0436">Ligase</keyword>
<accession>A0A221MC63</accession>
<reference evidence="12 13" key="1">
    <citation type="journal article" date="2003" name="Int. J. Syst. Evol. Microbiol.">
        <title>Virgibacillus carmonensis sp. nov., Virgibacillus necropolis sp. nov. and Virgibacillus picturae sp. nov., three novel species isolated from deteriorated mural paintings, transfer of the species of the genus salibacillus to Virgibacillus, as Virgibacillus marismortui comb. nov. and Virgibacillus salexigens comb. nov., and emended description of the genus Virgibacillus.</title>
        <authorList>
            <person name="Heyrman J."/>
            <person name="Logan N.A."/>
            <person name="Busse H.J."/>
            <person name="Balcaen A."/>
            <person name="Lebbe L."/>
            <person name="Rodriguez-Diaz M."/>
            <person name="Swings J."/>
            <person name="De Vos P."/>
        </authorList>
    </citation>
    <scope>NUCLEOTIDE SEQUENCE [LARGE SCALE GENOMIC DNA]</scope>
    <source>
        <strain evidence="12 13">LMG 19488</strain>
    </source>
</reference>
<dbReference type="KEGG" id="vne:CFK40_09320"/>
<dbReference type="NCBIfam" id="TIGR00211">
    <property type="entry name" value="glyS"/>
    <property type="match status" value="1"/>
</dbReference>
<comment type="subunit">
    <text evidence="10">Tetramer of two alpha and two beta subunits.</text>
</comment>
<name>A0A221MC63_9BACI</name>
<gene>
    <name evidence="10" type="primary">glyS</name>
    <name evidence="12" type="ORF">CFK40_09320</name>
</gene>
<dbReference type="InterPro" id="IPR009080">
    <property type="entry name" value="tRNAsynth_Ia_anticodon-bd"/>
</dbReference>
<evidence type="ECO:0000313" key="12">
    <source>
        <dbReference type="EMBL" id="ASN05202.1"/>
    </source>
</evidence>
<dbReference type="SUPFAM" id="SSF47323">
    <property type="entry name" value="Anticodon-binding domain of a subclass of class I aminoacyl-tRNA synthetases"/>
    <property type="match status" value="1"/>
</dbReference>
<comment type="subcellular location">
    <subcellularLocation>
        <location evidence="1 10">Cytoplasm</location>
    </subcellularLocation>
</comment>
<dbReference type="GO" id="GO:0006426">
    <property type="term" value="P:glycyl-tRNA aminoacylation"/>
    <property type="evidence" value="ECO:0007669"/>
    <property type="project" value="UniProtKB-UniRule"/>
</dbReference>
<dbReference type="PANTHER" id="PTHR30075:SF2">
    <property type="entry name" value="GLYCINE--TRNA LIGASE, CHLOROPLASTIC_MITOCHONDRIAL 2"/>
    <property type="match status" value="1"/>
</dbReference>
<dbReference type="EMBL" id="CP022437">
    <property type="protein sequence ID" value="ASN05202.1"/>
    <property type="molecule type" value="Genomic_DNA"/>
</dbReference>
<dbReference type="AlphaFoldDB" id="A0A221MC63"/>
<keyword evidence="13" id="KW-1185">Reference proteome</keyword>
<keyword evidence="8 10" id="KW-0030">Aminoacyl-tRNA synthetase</keyword>
<dbReference type="Pfam" id="PF02092">
    <property type="entry name" value="tRNA_synt_2f"/>
    <property type="match status" value="1"/>
</dbReference>
<evidence type="ECO:0000256" key="3">
    <source>
        <dbReference type="ARBA" id="ARBA00022490"/>
    </source>
</evidence>
<evidence type="ECO:0000256" key="5">
    <source>
        <dbReference type="ARBA" id="ARBA00022741"/>
    </source>
</evidence>
<dbReference type="Gene3D" id="1.10.730.10">
    <property type="entry name" value="Isoleucyl-tRNA Synthetase, Domain 1"/>
    <property type="match status" value="1"/>
</dbReference>
<dbReference type="GO" id="GO:0005524">
    <property type="term" value="F:ATP binding"/>
    <property type="evidence" value="ECO:0007669"/>
    <property type="project" value="UniProtKB-UniRule"/>
</dbReference>
<dbReference type="PRINTS" id="PR01045">
    <property type="entry name" value="TRNASYNTHGB"/>
</dbReference>
<evidence type="ECO:0000256" key="9">
    <source>
        <dbReference type="ARBA" id="ARBA00047937"/>
    </source>
</evidence>
<dbReference type="GO" id="GO:0004814">
    <property type="term" value="F:arginine-tRNA ligase activity"/>
    <property type="evidence" value="ECO:0007669"/>
    <property type="project" value="InterPro"/>
</dbReference>
<evidence type="ECO:0000256" key="7">
    <source>
        <dbReference type="ARBA" id="ARBA00022917"/>
    </source>
</evidence>
<dbReference type="EC" id="6.1.1.14" evidence="10"/>
<evidence type="ECO:0000256" key="8">
    <source>
        <dbReference type="ARBA" id="ARBA00023146"/>
    </source>
</evidence>
<dbReference type="InterPro" id="IPR008909">
    <property type="entry name" value="DALR_anticod-bd"/>
</dbReference>
<feature type="domain" description="DALR anticodon binding" evidence="11">
    <location>
        <begin position="586"/>
        <end position="690"/>
    </location>
</feature>
<evidence type="ECO:0000313" key="13">
    <source>
        <dbReference type="Proteomes" id="UP000204391"/>
    </source>
</evidence>
<dbReference type="GO" id="GO:0005829">
    <property type="term" value="C:cytosol"/>
    <property type="evidence" value="ECO:0007669"/>
    <property type="project" value="TreeGrafter"/>
</dbReference>
<proteinExistence type="inferred from homology"/>
<keyword evidence="6 10" id="KW-0067">ATP-binding</keyword>
<dbReference type="Proteomes" id="UP000204391">
    <property type="component" value="Chromosome"/>
</dbReference>
<evidence type="ECO:0000256" key="2">
    <source>
        <dbReference type="ARBA" id="ARBA00008226"/>
    </source>
</evidence>
<dbReference type="GO" id="GO:0004820">
    <property type="term" value="F:glycine-tRNA ligase activity"/>
    <property type="evidence" value="ECO:0007669"/>
    <property type="project" value="UniProtKB-UniRule"/>
</dbReference>
<dbReference type="GO" id="GO:0006420">
    <property type="term" value="P:arginyl-tRNA aminoacylation"/>
    <property type="evidence" value="ECO:0007669"/>
    <property type="project" value="InterPro"/>
</dbReference>
<evidence type="ECO:0000256" key="4">
    <source>
        <dbReference type="ARBA" id="ARBA00022598"/>
    </source>
</evidence>
<evidence type="ECO:0000256" key="1">
    <source>
        <dbReference type="ARBA" id="ARBA00004496"/>
    </source>
</evidence>
<evidence type="ECO:0000256" key="10">
    <source>
        <dbReference type="HAMAP-Rule" id="MF_00255"/>
    </source>
</evidence>